<sequence>MRFMLFLLALMAPVPALALSCLAPSVERSFAQFDAAEEVYIVVHGRLTFDPDQLPEGMTQDPLPPNETLVPARLKGLSLTHSGFTLPFDQELTLEVQCAGPWCGGAQTGEDVLAYLRKDDGAYFLAISPCGGSVFGTPRPAMLKKVQRCLAGAKCEGR</sequence>
<gene>
    <name evidence="2" type="ORF">GGR93_000737</name>
</gene>
<dbReference type="PROSITE" id="PS51257">
    <property type="entry name" value="PROKAR_LIPOPROTEIN"/>
    <property type="match status" value="1"/>
</dbReference>
<dbReference type="RefSeq" id="WP_052836080.1">
    <property type="nucleotide sequence ID" value="NZ_JACIFU010000001.1"/>
</dbReference>
<feature type="signal peptide" evidence="1">
    <location>
        <begin position="1"/>
        <end position="18"/>
    </location>
</feature>
<dbReference type="Proteomes" id="UP000565745">
    <property type="component" value="Unassembled WGS sequence"/>
</dbReference>
<comment type="caution">
    <text evidence="2">The sequence shown here is derived from an EMBL/GenBank/DDBJ whole genome shotgun (WGS) entry which is preliminary data.</text>
</comment>
<feature type="chain" id="PRO_5030508179" description="Lipoprotein" evidence="1">
    <location>
        <begin position="19"/>
        <end position="158"/>
    </location>
</feature>
<dbReference type="AlphaFoldDB" id="A0A7W6M5Y6"/>
<evidence type="ECO:0000313" key="2">
    <source>
        <dbReference type="EMBL" id="MBB4172976.1"/>
    </source>
</evidence>
<evidence type="ECO:0000256" key="1">
    <source>
        <dbReference type="SAM" id="SignalP"/>
    </source>
</evidence>
<dbReference type="EMBL" id="JACIFU010000001">
    <property type="protein sequence ID" value="MBB4172976.1"/>
    <property type="molecule type" value="Genomic_DNA"/>
</dbReference>
<keyword evidence="1" id="KW-0732">Signal</keyword>
<organism evidence="2 3">
    <name type="scientific">Sulfitobacter noctilucicola</name>
    <dbReference type="NCBI Taxonomy" id="1342301"/>
    <lineage>
        <taxon>Bacteria</taxon>
        <taxon>Pseudomonadati</taxon>
        <taxon>Pseudomonadota</taxon>
        <taxon>Alphaproteobacteria</taxon>
        <taxon>Rhodobacterales</taxon>
        <taxon>Roseobacteraceae</taxon>
        <taxon>Sulfitobacter</taxon>
    </lineage>
</organism>
<protein>
    <recommendedName>
        <fullName evidence="4">Lipoprotein</fullName>
    </recommendedName>
</protein>
<evidence type="ECO:0008006" key="4">
    <source>
        <dbReference type="Google" id="ProtNLM"/>
    </source>
</evidence>
<reference evidence="2 3" key="1">
    <citation type="submission" date="2020-08" db="EMBL/GenBank/DDBJ databases">
        <title>Genomic Encyclopedia of Type Strains, Phase IV (KMG-IV): sequencing the most valuable type-strain genomes for metagenomic binning, comparative biology and taxonomic classification.</title>
        <authorList>
            <person name="Goeker M."/>
        </authorList>
    </citation>
    <scope>NUCLEOTIDE SEQUENCE [LARGE SCALE GENOMIC DNA]</scope>
    <source>
        <strain evidence="2 3">DSM 101015</strain>
    </source>
</reference>
<accession>A0A7W6M5Y6</accession>
<name>A0A7W6M5Y6_9RHOB</name>
<proteinExistence type="predicted"/>
<keyword evidence="3" id="KW-1185">Reference proteome</keyword>
<evidence type="ECO:0000313" key="3">
    <source>
        <dbReference type="Proteomes" id="UP000565745"/>
    </source>
</evidence>